<reference evidence="5 6" key="1">
    <citation type="journal article" date="2010" name="Int. J. Syst. Evol. Microbiol.">
        <title>Sphingopyxis bauzanensis sp. nov., a psychrophilic bacterium isolated from soil.</title>
        <authorList>
            <person name="Zhang D.C."/>
            <person name="Liu H.C."/>
            <person name="Xin Y.H."/>
            <person name="Zhou Y.G."/>
            <person name="Schinner F."/>
            <person name="Margesin R."/>
        </authorList>
    </citation>
    <scope>NUCLEOTIDE SEQUENCE [LARGE SCALE GENOMIC DNA]</scope>
    <source>
        <strain evidence="5 6">DSM 22271</strain>
    </source>
</reference>
<name>A0A246JR21_9SPHN</name>
<protein>
    <submittedName>
        <fullName evidence="5">Hydroxymethylglutaryl-CoA lyase</fullName>
    </submittedName>
</protein>
<evidence type="ECO:0000259" key="4">
    <source>
        <dbReference type="PROSITE" id="PS50991"/>
    </source>
</evidence>
<comment type="caution">
    <text evidence="5">The sequence shown here is derived from an EMBL/GenBank/DDBJ whole genome shotgun (WGS) entry which is preliminary data.</text>
</comment>
<dbReference type="PANTHER" id="PTHR42738:SF7">
    <property type="entry name" value="HYDROXYMETHYLGLUTARYL-COA LYASE"/>
    <property type="match status" value="1"/>
</dbReference>
<keyword evidence="3 5" id="KW-0456">Lyase</keyword>
<keyword evidence="6" id="KW-1185">Reference proteome</keyword>
<dbReference type="FunFam" id="3.20.20.70:FF:000071">
    <property type="entry name" value="Hydroxymethylglutaryl-CoA lyase"/>
    <property type="match status" value="1"/>
</dbReference>
<feature type="domain" description="Pyruvate carboxyltransferase" evidence="4">
    <location>
        <begin position="5"/>
        <end position="275"/>
    </location>
</feature>
<dbReference type="GO" id="GO:0046872">
    <property type="term" value="F:metal ion binding"/>
    <property type="evidence" value="ECO:0007669"/>
    <property type="project" value="UniProtKB-KW"/>
</dbReference>
<dbReference type="GO" id="GO:0004419">
    <property type="term" value="F:hydroxymethylglutaryl-CoA lyase activity"/>
    <property type="evidence" value="ECO:0007669"/>
    <property type="project" value="TreeGrafter"/>
</dbReference>
<comment type="similarity">
    <text evidence="1">Belongs to the HMG-CoA lyase family.</text>
</comment>
<dbReference type="GO" id="GO:0046951">
    <property type="term" value="P:ketone body biosynthetic process"/>
    <property type="evidence" value="ECO:0007669"/>
    <property type="project" value="TreeGrafter"/>
</dbReference>
<dbReference type="Pfam" id="PF00682">
    <property type="entry name" value="HMGL-like"/>
    <property type="match status" value="1"/>
</dbReference>
<evidence type="ECO:0000313" key="5">
    <source>
        <dbReference type="EMBL" id="OWQ95464.1"/>
    </source>
</evidence>
<dbReference type="Gene3D" id="3.20.20.70">
    <property type="entry name" value="Aldolase class I"/>
    <property type="match status" value="1"/>
</dbReference>
<accession>A0A246JR21</accession>
<dbReference type="GO" id="GO:0006552">
    <property type="term" value="P:L-leucine catabolic process"/>
    <property type="evidence" value="ECO:0007669"/>
    <property type="project" value="TreeGrafter"/>
</dbReference>
<dbReference type="NCBIfam" id="NF004283">
    <property type="entry name" value="PRK05692.1"/>
    <property type="match status" value="1"/>
</dbReference>
<dbReference type="InterPro" id="IPR000891">
    <property type="entry name" value="PYR_CT"/>
</dbReference>
<organism evidence="5 6">
    <name type="scientific">Sphingopyxis bauzanensis</name>
    <dbReference type="NCBI Taxonomy" id="651663"/>
    <lineage>
        <taxon>Bacteria</taxon>
        <taxon>Pseudomonadati</taxon>
        <taxon>Pseudomonadota</taxon>
        <taxon>Alphaproteobacteria</taxon>
        <taxon>Sphingomonadales</taxon>
        <taxon>Sphingomonadaceae</taxon>
        <taxon>Sphingopyxis</taxon>
    </lineage>
</organism>
<dbReference type="OrthoDB" id="9784013at2"/>
<dbReference type="PANTHER" id="PTHR42738">
    <property type="entry name" value="HYDROXYMETHYLGLUTARYL-COA LYASE"/>
    <property type="match status" value="1"/>
</dbReference>
<sequence length="302" mass="32213">MIETVQLREVGPRDGLQMTKTILSTEQKLEWCRREVAAGIVDIEVTSFVSPKIAPQFADAAEVARQALAIEGCRPAALVPNLKGAQLAIDAGIKSIYFVISASDAHNRANVRRTTEESLEEFRRIIEYRDAHSGERAWIGSGVATAFGCTIQGEVPEKRVIEIAAALAAAGADGINVADTVGYGDPRQVRRLVKAVMDEVAPLPVACHFHDTRGLGLANILAAVDIGVRSFDASLAGIGGCPFAPSASGNVDTEGAAYLLERLGLRTGIDMSALMALRQDIERWLPGEQFARGIGLAGLPKR</sequence>
<proteinExistence type="inferred from homology"/>
<dbReference type="Proteomes" id="UP000197361">
    <property type="component" value="Unassembled WGS sequence"/>
</dbReference>
<evidence type="ECO:0000256" key="2">
    <source>
        <dbReference type="ARBA" id="ARBA00022723"/>
    </source>
</evidence>
<dbReference type="CDD" id="cd07938">
    <property type="entry name" value="DRE_TIM_HMGL"/>
    <property type="match status" value="1"/>
</dbReference>
<gene>
    <name evidence="5" type="ORF">CDQ92_11570</name>
</gene>
<evidence type="ECO:0000256" key="3">
    <source>
        <dbReference type="ARBA" id="ARBA00023239"/>
    </source>
</evidence>
<dbReference type="SUPFAM" id="SSF51569">
    <property type="entry name" value="Aldolase"/>
    <property type="match status" value="1"/>
</dbReference>
<dbReference type="AlphaFoldDB" id="A0A246JR21"/>
<evidence type="ECO:0000256" key="1">
    <source>
        <dbReference type="ARBA" id="ARBA00009405"/>
    </source>
</evidence>
<evidence type="ECO:0000313" key="6">
    <source>
        <dbReference type="Proteomes" id="UP000197361"/>
    </source>
</evidence>
<dbReference type="InterPro" id="IPR013785">
    <property type="entry name" value="Aldolase_TIM"/>
</dbReference>
<dbReference type="InterPro" id="IPR043594">
    <property type="entry name" value="HMGL"/>
</dbReference>
<dbReference type="PROSITE" id="PS50991">
    <property type="entry name" value="PYR_CT"/>
    <property type="match status" value="1"/>
</dbReference>
<keyword evidence="2" id="KW-0479">Metal-binding</keyword>
<dbReference type="EMBL" id="NISK01000003">
    <property type="protein sequence ID" value="OWQ95464.1"/>
    <property type="molecule type" value="Genomic_DNA"/>
</dbReference>